<sequence length="578" mass="63867">MDGNGGNTNGRVPRQRSTRASSRRTDEEIRDYRAATRHLCAGMYLDADFRRRVLHEVHNDNRRRVAPSFGFRLTPVLVHGWRAWRIDLCLHLAICALALVVLWWAPLSGAVLIGTLGAWRTTQALYGVTRQLYAYFVQRKTEHELRQVQYRFKALGLVMAGCLAIGGLGLLGLSLRGSSGVGEWPLRGGPLDTALFSAALVAAVSAAAARRQRALNQLHDEEAVNQQPSSTRQRIIAWQESHTFTVYSGFDPFIGSGQRIHRRSWSFAQPLLEAEDPTTVFHPATLKEREFSVPPFRTHELVAHLHERLRALADEADPEIRLPGLDVGDRIMLNGAYVDDYREVLERPTTEATRQIMANPSDAARHHLACQVDSWGGEVVTTVFVHTSLQGKTLYIEFSTYALTPTKSTYQSIDVIGATGPGAIRRAVGRDLAQLPKVLGHVCQLGNELGLGVRARRAGVDRTTKSRRGSDIGARFSTREDASQQPHERDAPAPANADADTNFFQLADIHKHAQVIERRLLSSMIHFLKSKRVDTSEFRQRATAILNNGVINHGDMSMTGTAVGQNAIVTTTPAPAAG</sequence>
<feature type="transmembrane region" description="Helical" evidence="2">
    <location>
        <begin position="154"/>
        <end position="173"/>
    </location>
</feature>
<feature type="compositionally biased region" description="Basic and acidic residues" evidence="1">
    <location>
        <begin position="460"/>
        <end position="470"/>
    </location>
</feature>
<keyword evidence="2" id="KW-1133">Transmembrane helix</keyword>
<comment type="caution">
    <text evidence="3">The sequence shown here is derived from an EMBL/GenBank/DDBJ whole genome shotgun (WGS) entry which is preliminary data.</text>
</comment>
<keyword evidence="4" id="KW-1185">Reference proteome</keyword>
<feature type="transmembrane region" description="Helical" evidence="2">
    <location>
        <begin position="88"/>
        <end position="105"/>
    </location>
</feature>
<evidence type="ECO:0000313" key="3">
    <source>
        <dbReference type="EMBL" id="MFC7245219.1"/>
    </source>
</evidence>
<name>A0ABW2GZ54_9ACTN</name>
<proteinExistence type="predicted"/>
<feature type="region of interest" description="Disordered" evidence="1">
    <location>
        <begin position="1"/>
        <end position="27"/>
    </location>
</feature>
<keyword evidence="2" id="KW-0472">Membrane</keyword>
<organism evidence="3 4">
    <name type="scientific">Catellatospora aurea</name>
    <dbReference type="NCBI Taxonomy" id="1337874"/>
    <lineage>
        <taxon>Bacteria</taxon>
        <taxon>Bacillati</taxon>
        <taxon>Actinomycetota</taxon>
        <taxon>Actinomycetes</taxon>
        <taxon>Micromonosporales</taxon>
        <taxon>Micromonosporaceae</taxon>
        <taxon>Catellatospora</taxon>
    </lineage>
</organism>
<evidence type="ECO:0000256" key="1">
    <source>
        <dbReference type="SAM" id="MobiDB-lite"/>
    </source>
</evidence>
<feature type="compositionally biased region" description="Basic and acidic residues" evidence="1">
    <location>
        <begin position="477"/>
        <end position="491"/>
    </location>
</feature>
<keyword evidence="2" id="KW-0812">Transmembrane</keyword>
<dbReference type="Proteomes" id="UP001596392">
    <property type="component" value="Unassembled WGS sequence"/>
</dbReference>
<reference evidence="4" key="1">
    <citation type="journal article" date="2019" name="Int. J. Syst. Evol. Microbiol.">
        <title>The Global Catalogue of Microorganisms (GCM) 10K type strain sequencing project: providing services to taxonomists for standard genome sequencing and annotation.</title>
        <authorList>
            <consortium name="The Broad Institute Genomics Platform"/>
            <consortium name="The Broad Institute Genome Sequencing Center for Infectious Disease"/>
            <person name="Wu L."/>
            <person name="Ma J."/>
        </authorList>
    </citation>
    <scope>NUCLEOTIDE SEQUENCE [LARGE SCALE GENOMIC DNA]</scope>
    <source>
        <strain evidence="4">CGMCC 1.9106</strain>
    </source>
</reference>
<dbReference type="RefSeq" id="WP_376808164.1">
    <property type="nucleotide sequence ID" value="NZ_JBHTAC010000024.1"/>
</dbReference>
<gene>
    <name evidence="3" type="ORF">ACFQO7_22310</name>
</gene>
<protein>
    <submittedName>
        <fullName evidence="3">Uncharacterized protein</fullName>
    </submittedName>
</protein>
<feature type="region of interest" description="Disordered" evidence="1">
    <location>
        <begin position="460"/>
        <end position="497"/>
    </location>
</feature>
<dbReference type="EMBL" id="JBHTAC010000024">
    <property type="protein sequence ID" value="MFC7245219.1"/>
    <property type="molecule type" value="Genomic_DNA"/>
</dbReference>
<evidence type="ECO:0000256" key="2">
    <source>
        <dbReference type="SAM" id="Phobius"/>
    </source>
</evidence>
<accession>A0ABW2GZ54</accession>
<evidence type="ECO:0000313" key="4">
    <source>
        <dbReference type="Proteomes" id="UP001596392"/>
    </source>
</evidence>